<dbReference type="Proteomes" id="UP000830583">
    <property type="component" value="Chromosome"/>
</dbReference>
<gene>
    <name evidence="1" type="ORF">M0M57_13265</name>
</gene>
<organism evidence="1 2">
    <name type="scientific">Flavobacterium azooxidireducens</name>
    <dbReference type="NCBI Taxonomy" id="1871076"/>
    <lineage>
        <taxon>Bacteria</taxon>
        <taxon>Pseudomonadati</taxon>
        <taxon>Bacteroidota</taxon>
        <taxon>Flavobacteriia</taxon>
        <taxon>Flavobacteriales</taxon>
        <taxon>Flavobacteriaceae</taxon>
        <taxon>Flavobacterium</taxon>
    </lineage>
</organism>
<evidence type="ECO:0000313" key="2">
    <source>
        <dbReference type="Proteomes" id="UP000830583"/>
    </source>
</evidence>
<protein>
    <recommendedName>
        <fullName evidence="3">GyrI-like small molecule binding domain-containing protein</fullName>
    </recommendedName>
</protein>
<keyword evidence="2" id="KW-1185">Reference proteome</keyword>
<dbReference type="RefSeq" id="WP_248433512.1">
    <property type="nucleotide sequence ID" value="NZ_CP096205.1"/>
</dbReference>
<sequence length="159" mass="18254">MTDVRYTAIGHINEISRKLFLNIGLPVDTNNSYEFESYNLSLALPKKETLNVVLTNFKFGERELDPVENYYHKLEINLDADLLQTYSKIPINCENPHLLFLLVHDDALYPDDIKNLQKNILEYYALANIKNTHLSNAYQKGDPALAGKPRTLGMSIIKR</sequence>
<accession>A0ABY4KCS3</accession>
<name>A0ABY4KCS3_9FLAO</name>
<dbReference type="EMBL" id="CP096205">
    <property type="protein sequence ID" value="UPQ78586.1"/>
    <property type="molecule type" value="Genomic_DNA"/>
</dbReference>
<proteinExistence type="predicted"/>
<evidence type="ECO:0000313" key="1">
    <source>
        <dbReference type="EMBL" id="UPQ78586.1"/>
    </source>
</evidence>
<evidence type="ECO:0008006" key="3">
    <source>
        <dbReference type="Google" id="ProtNLM"/>
    </source>
</evidence>
<reference evidence="1" key="1">
    <citation type="submission" date="2022-04" db="EMBL/GenBank/DDBJ databases">
        <title>Consumption of N2O by Flavobacterium azooxidireducens sp. nov. isolated from Decomposing Leaf Litter of Phragmites australis (Cav.).</title>
        <authorList>
            <person name="Behrendt U."/>
            <person name="Spanner T."/>
            <person name="Augustin J."/>
            <person name="Horn M.A."/>
            <person name="Kolb S."/>
            <person name="Ulrich A."/>
        </authorList>
    </citation>
    <scope>NUCLEOTIDE SEQUENCE</scope>
    <source>
        <strain evidence="1">IGB 4-14</strain>
    </source>
</reference>